<reference evidence="2 3" key="1">
    <citation type="submission" date="2015-01" db="EMBL/GenBank/DDBJ databases">
        <title>Evolution of Trichinella species and genotypes.</title>
        <authorList>
            <person name="Korhonen P.K."/>
            <person name="Edoardo P."/>
            <person name="Giuseppe L.R."/>
            <person name="Gasser R.B."/>
        </authorList>
    </citation>
    <scope>NUCLEOTIDE SEQUENCE [LARGE SCALE GENOMIC DNA]</scope>
    <source>
        <strain evidence="2">ISS37</strain>
    </source>
</reference>
<comment type="caution">
    <text evidence="2">The sequence shown here is derived from an EMBL/GenBank/DDBJ whole genome shotgun (WGS) entry which is preliminary data.</text>
</comment>
<accession>A0A0V0RHA5</accession>
<name>A0A0V0RHA5_9BILA</name>
<feature type="region of interest" description="Disordered" evidence="1">
    <location>
        <begin position="1"/>
        <end position="22"/>
    </location>
</feature>
<protein>
    <submittedName>
        <fullName evidence="2">Uncharacterized protein</fullName>
    </submittedName>
</protein>
<evidence type="ECO:0000313" key="2">
    <source>
        <dbReference type="EMBL" id="KRX13852.1"/>
    </source>
</evidence>
<sequence length="92" mass="10604">MSRPFNTKKEVNTHRRPNDGYKHRGWASQHWAGGGWVDDAVSAGIQQLIGDGHRVEGYRWPSIWCKDWGWDHKSQASTLNCFWMGVVQVLHS</sequence>
<dbReference type="AlphaFoldDB" id="A0A0V0RHA5"/>
<gene>
    <name evidence="2" type="ORF">T07_8751</name>
</gene>
<feature type="compositionally biased region" description="Basic and acidic residues" evidence="1">
    <location>
        <begin position="7"/>
        <end position="22"/>
    </location>
</feature>
<evidence type="ECO:0000256" key="1">
    <source>
        <dbReference type="SAM" id="MobiDB-lite"/>
    </source>
</evidence>
<evidence type="ECO:0000313" key="3">
    <source>
        <dbReference type="Proteomes" id="UP000054630"/>
    </source>
</evidence>
<proteinExistence type="predicted"/>
<organism evidence="2 3">
    <name type="scientific">Trichinella nelsoni</name>
    <dbReference type="NCBI Taxonomy" id="6336"/>
    <lineage>
        <taxon>Eukaryota</taxon>
        <taxon>Metazoa</taxon>
        <taxon>Ecdysozoa</taxon>
        <taxon>Nematoda</taxon>
        <taxon>Enoplea</taxon>
        <taxon>Dorylaimia</taxon>
        <taxon>Trichinellida</taxon>
        <taxon>Trichinellidae</taxon>
        <taxon>Trichinella</taxon>
    </lineage>
</organism>
<keyword evidence="3" id="KW-1185">Reference proteome</keyword>
<dbReference type="Proteomes" id="UP000054630">
    <property type="component" value="Unassembled WGS sequence"/>
</dbReference>
<dbReference type="EMBL" id="JYDL01000181">
    <property type="protein sequence ID" value="KRX13852.1"/>
    <property type="molecule type" value="Genomic_DNA"/>
</dbReference>